<feature type="chain" id="PRO_5009213293" description="DUF1311 domain-containing protein" evidence="1">
    <location>
        <begin position="30"/>
        <end position="216"/>
    </location>
</feature>
<evidence type="ECO:0000313" key="3">
    <source>
        <dbReference type="Proteomes" id="UP000186931"/>
    </source>
</evidence>
<accession>A0A1E8E0N9</accession>
<evidence type="ECO:0000313" key="2">
    <source>
        <dbReference type="EMBL" id="OFE43242.1"/>
    </source>
</evidence>
<dbReference type="eggNOG" id="COG4461">
    <property type="taxonomic scope" value="Bacteria"/>
</dbReference>
<dbReference type="RefSeq" id="WP_019837275.1">
    <property type="nucleotide sequence ID" value="NZ_CP183897.1"/>
</dbReference>
<evidence type="ECO:0008006" key="4">
    <source>
        <dbReference type="Google" id="ProtNLM"/>
    </source>
</evidence>
<dbReference type="Proteomes" id="UP000186931">
    <property type="component" value="Unassembled WGS sequence"/>
</dbReference>
<comment type="caution">
    <text evidence="2">The sequence shown here is derived from an EMBL/GenBank/DDBJ whole genome shotgun (WGS) entry which is preliminary data.</text>
</comment>
<evidence type="ECO:0000256" key="1">
    <source>
        <dbReference type="SAM" id="SignalP"/>
    </source>
</evidence>
<feature type="signal peptide" evidence="1">
    <location>
        <begin position="1"/>
        <end position="29"/>
    </location>
</feature>
<keyword evidence="1" id="KW-0732">Signal</keyword>
<reference evidence="2 3" key="1">
    <citation type="submission" date="2016-10" db="EMBL/GenBank/DDBJ databases">
        <title>Genome of airborne Acinetobacter sp. 5-2Ac02 in the hospital environment: Species near to Acinetobacter towneri.</title>
        <authorList>
            <person name="Barbosa B."/>
            <person name="Fernandez-Garcia L."/>
            <person name="Gato E."/>
            <person name="Leao R."/>
            <person name="Albano R."/>
            <person name="Fernandez B."/>
            <person name="Fernandez-Cuenca F."/>
            <person name="Marques E."/>
            <person name="Tomas M."/>
        </authorList>
    </citation>
    <scope>NUCLEOTIDE SEQUENCE [LARGE SCALE GENOMIC DNA]</scope>
    <source>
        <strain evidence="2 3">5-2Ac02</strain>
    </source>
</reference>
<proteinExistence type="predicted"/>
<dbReference type="AlphaFoldDB" id="A0A1E8E0N9"/>
<protein>
    <recommendedName>
        <fullName evidence="4">DUF1311 domain-containing protein</fullName>
    </recommendedName>
</protein>
<dbReference type="EMBL" id="MKQS01000014">
    <property type="protein sequence ID" value="OFE43242.1"/>
    <property type="molecule type" value="Genomic_DNA"/>
</dbReference>
<gene>
    <name evidence="2" type="ORF">BJN41_09315</name>
</gene>
<organism evidence="2 3">
    <name type="scientific">Acinetobacter towneri</name>
    <dbReference type="NCBI Taxonomy" id="202956"/>
    <lineage>
        <taxon>Bacteria</taxon>
        <taxon>Pseudomonadati</taxon>
        <taxon>Pseudomonadota</taxon>
        <taxon>Gammaproteobacteria</taxon>
        <taxon>Moraxellales</taxon>
        <taxon>Moraxellaceae</taxon>
        <taxon>Acinetobacter</taxon>
    </lineage>
</organism>
<name>A0A1E8E0N9_9GAMM</name>
<sequence length="216" mass="25285">MLLKSEKHLIKNLSTLLLFGCLYSSFSYAQGIDCTSTSNKKLAQVCTENFSELREKLSDQHLTAYLMSDAPIRLLEDTQQLWIQRLQQCKSLNCYTQQFDFRIDQLNFFTSMNQSMTQHYLKYENGQFAAQPVHLQIHQLNKNSIKIEGIAYRNPNNRLETQSIAFLAYTTPEQKNKIIDNEHDCSYDFEYSKAILKIQTKQKGCERFAGIYRLYD</sequence>